<organism evidence="1 2">
    <name type="scientific">Candidatus Accumulibacter appositus</name>
    <dbReference type="NCBI Taxonomy" id="1454003"/>
    <lineage>
        <taxon>Bacteria</taxon>
        <taxon>Pseudomonadati</taxon>
        <taxon>Pseudomonadota</taxon>
        <taxon>Betaproteobacteria</taxon>
        <taxon>Candidatus Accumulibacter</taxon>
    </lineage>
</organism>
<gene>
    <name evidence="1" type="ORF">AW10_02618</name>
</gene>
<dbReference type="Proteomes" id="UP000021816">
    <property type="component" value="Unassembled WGS sequence"/>
</dbReference>
<sequence>MSVVAARTATAQTWEARRDCSLSVSERKWVFLVTAGWSGAIGITFSYFGAWPVLPFTGLELALLWWALRQIDATAEDFERITLEAERLTIETRRGALLQRHAFHPYWAQLQFDQPPGQHHPRLLIRSHGKEVEVGRWLSEEQKRALANELKKNLGALRPERTETTLRGERF</sequence>
<dbReference type="EMBL" id="JEMX01000061">
    <property type="protein sequence ID" value="EXI78976.1"/>
    <property type="molecule type" value="Genomic_DNA"/>
</dbReference>
<evidence type="ECO:0000313" key="2">
    <source>
        <dbReference type="Proteomes" id="UP000021816"/>
    </source>
</evidence>
<dbReference type="AlphaFoldDB" id="A0A011NUI2"/>
<accession>A0A011NUI2</accession>
<dbReference type="Pfam" id="PF10003">
    <property type="entry name" value="DUF2244"/>
    <property type="match status" value="1"/>
</dbReference>
<reference evidence="1 2" key="1">
    <citation type="submission" date="2014-02" db="EMBL/GenBank/DDBJ databases">
        <title>Expanding our view of genomic diversity in Candidatus Accumulibacter clades.</title>
        <authorList>
            <person name="Skennerton C.T."/>
            <person name="Barr J.J."/>
            <person name="Slater F.R."/>
            <person name="Bond P.L."/>
            <person name="Tyson G.W."/>
        </authorList>
    </citation>
    <scope>NUCLEOTIDE SEQUENCE [LARGE SCALE GENOMIC DNA]</scope>
    <source>
        <strain evidence="2">BA-92</strain>
    </source>
</reference>
<name>A0A011NUI2_9PROT</name>
<comment type="caution">
    <text evidence="1">The sequence shown here is derived from an EMBL/GenBank/DDBJ whole genome shotgun (WGS) entry which is preliminary data.</text>
</comment>
<dbReference type="STRING" id="1454003.AW10_02618"/>
<protein>
    <recommendedName>
        <fullName evidence="3">DUF2244 domain-containing protein</fullName>
    </recommendedName>
</protein>
<evidence type="ECO:0000313" key="1">
    <source>
        <dbReference type="EMBL" id="EXI78976.1"/>
    </source>
</evidence>
<evidence type="ECO:0008006" key="3">
    <source>
        <dbReference type="Google" id="ProtNLM"/>
    </source>
</evidence>
<dbReference type="InterPro" id="IPR019253">
    <property type="entry name" value="DUF2244_TM"/>
</dbReference>
<dbReference type="PATRIC" id="fig|1454003.3.peg.2670"/>
<proteinExistence type="predicted"/>